<dbReference type="Gene3D" id="3.50.50.60">
    <property type="entry name" value="FAD/NAD(P)-binding domain"/>
    <property type="match status" value="1"/>
</dbReference>
<proteinExistence type="predicted"/>
<accession>A0A1E5P0Q3</accession>
<dbReference type="InterPro" id="IPR036188">
    <property type="entry name" value="FAD/NAD-bd_sf"/>
</dbReference>
<reference evidence="1 2" key="1">
    <citation type="submission" date="2016-08" db="EMBL/GenBank/DDBJ databases">
        <title>The complete genome of Streptomyces subrutilus 10-1-1.</title>
        <authorList>
            <person name="Chen X."/>
        </authorList>
    </citation>
    <scope>NUCLEOTIDE SEQUENCE [LARGE SCALE GENOMIC DNA]</scope>
    <source>
        <strain evidence="1 2">10-1-1</strain>
    </source>
</reference>
<name>A0A1E5P0Q3_9ACTN</name>
<sequence>MHAARDVGLLVAKLMFNRLAMIGVEWVDGTRAAGKSRLHLLGYGHRTGPAFATLIGVGRPARDAA</sequence>
<comment type="caution">
    <text evidence="1">The sequence shown here is derived from an EMBL/GenBank/DDBJ whole genome shotgun (WGS) entry which is preliminary data.</text>
</comment>
<dbReference type="STRING" id="36818.BGK67_33595"/>
<dbReference type="Proteomes" id="UP000095705">
    <property type="component" value="Unassembled WGS sequence"/>
</dbReference>
<dbReference type="AlphaFoldDB" id="A0A1E5P0Q3"/>
<organism evidence="1 2">
    <name type="scientific">Streptomyces subrutilus</name>
    <dbReference type="NCBI Taxonomy" id="36818"/>
    <lineage>
        <taxon>Bacteria</taxon>
        <taxon>Bacillati</taxon>
        <taxon>Actinomycetota</taxon>
        <taxon>Actinomycetes</taxon>
        <taxon>Kitasatosporales</taxon>
        <taxon>Streptomycetaceae</taxon>
        <taxon>Streptomyces</taxon>
    </lineage>
</organism>
<keyword evidence="2" id="KW-1185">Reference proteome</keyword>
<evidence type="ECO:0000313" key="2">
    <source>
        <dbReference type="Proteomes" id="UP000095705"/>
    </source>
</evidence>
<gene>
    <name evidence="1" type="ORF">BGK67_33595</name>
</gene>
<evidence type="ECO:0000313" key="1">
    <source>
        <dbReference type="EMBL" id="OEJ22468.1"/>
    </source>
</evidence>
<protein>
    <submittedName>
        <fullName evidence="1">Uncharacterized protein</fullName>
    </submittedName>
</protein>
<dbReference type="EMBL" id="MEHK01000002">
    <property type="protein sequence ID" value="OEJ22468.1"/>
    <property type="molecule type" value="Genomic_DNA"/>
</dbReference>